<proteinExistence type="predicted"/>
<dbReference type="EMBL" id="KV878237">
    <property type="protein sequence ID" value="OJZ90486.1"/>
    <property type="molecule type" value="Genomic_DNA"/>
</dbReference>
<sequence>MIFPLQTQDRVSGTHSLAPSRCLTQGICRVSCQMKATISFDSLEFSRLQDRRLMYASFSSPANSIGLMQPLWRPCDKVDTWTDVIRAKDGSPKLGTWGLTAMLILYYTIGKCWRDGDFVCVCVCVCVKEGDSRAKQS</sequence>
<evidence type="ECO:0000313" key="1">
    <source>
        <dbReference type="EMBL" id="OJZ90486.1"/>
    </source>
</evidence>
<protein>
    <submittedName>
        <fullName evidence="1">Uncharacterized protein</fullName>
    </submittedName>
</protein>
<gene>
    <name evidence="1" type="ORF">ASPFODRAFT_56778</name>
</gene>
<evidence type="ECO:0000313" key="2">
    <source>
        <dbReference type="Proteomes" id="UP000184063"/>
    </source>
</evidence>
<dbReference type="AlphaFoldDB" id="A0A1M3TUX5"/>
<name>A0A1M3TUX5_ASPLC</name>
<accession>A0A1M3TUX5</accession>
<dbReference type="Proteomes" id="UP000184063">
    <property type="component" value="Unassembled WGS sequence"/>
</dbReference>
<dbReference type="VEuPathDB" id="FungiDB:ASPFODRAFT_56778"/>
<reference evidence="2" key="1">
    <citation type="journal article" date="2017" name="Genome Biol.">
        <title>Comparative genomics reveals high biological diversity and specific adaptations in the industrially and medically important fungal genus Aspergillus.</title>
        <authorList>
            <person name="de Vries R.P."/>
            <person name="Riley R."/>
            <person name="Wiebenga A."/>
            <person name="Aguilar-Osorio G."/>
            <person name="Amillis S."/>
            <person name="Uchima C.A."/>
            <person name="Anderluh G."/>
            <person name="Asadollahi M."/>
            <person name="Askin M."/>
            <person name="Barry K."/>
            <person name="Battaglia E."/>
            <person name="Bayram O."/>
            <person name="Benocci T."/>
            <person name="Braus-Stromeyer S.A."/>
            <person name="Caldana C."/>
            <person name="Canovas D."/>
            <person name="Cerqueira G.C."/>
            <person name="Chen F."/>
            <person name="Chen W."/>
            <person name="Choi C."/>
            <person name="Clum A."/>
            <person name="Dos Santos R.A."/>
            <person name="Damasio A.R."/>
            <person name="Diallinas G."/>
            <person name="Emri T."/>
            <person name="Fekete E."/>
            <person name="Flipphi M."/>
            <person name="Freyberg S."/>
            <person name="Gallo A."/>
            <person name="Gournas C."/>
            <person name="Habgood R."/>
            <person name="Hainaut M."/>
            <person name="Harispe M.L."/>
            <person name="Henrissat B."/>
            <person name="Hilden K.S."/>
            <person name="Hope R."/>
            <person name="Hossain A."/>
            <person name="Karabika E."/>
            <person name="Karaffa L."/>
            <person name="Karanyi Z."/>
            <person name="Krasevec N."/>
            <person name="Kuo A."/>
            <person name="Kusch H."/>
            <person name="LaButti K."/>
            <person name="Lagendijk E.L."/>
            <person name="Lapidus A."/>
            <person name="Levasseur A."/>
            <person name="Lindquist E."/>
            <person name="Lipzen A."/>
            <person name="Logrieco A.F."/>
            <person name="MacCabe A."/>
            <person name="Maekelae M.R."/>
            <person name="Malavazi I."/>
            <person name="Melin P."/>
            <person name="Meyer V."/>
            <person name="Mielnichuk N."/>
            <person name="Miskei M."/>
            <person name="Molnar A.P."/>
            <person name="Mule G."/>
            <person name="Ngan C.Y."/>
            <person name="Orejas M."/>
            <person name="Orosz E."/>
            <person name="Ouedraogo J.P."/>
            <person name="Overkamp K.M."/>
            <person name="Park H.-S."/>
            <person name="Perrone G."/>
            <person name="Piumi F."/>
            <person name="Punt P.J."/>
            <person name="Ram A.F."/>
            <person name="Ramon A."/>
            <person name="Rauscher S."/>
            <person name="Record E."/>
            <person name="Riano-Pachon D.M."/>
            <person name="Robert V."/>
            <person name="Roehrig J."/>
            <person name="Ruller R."/>
            <person name="Salamov A."/>
            <person name="Salih N.S."/>
            <person name="Samson R.A."/>
            <person name="Sandor E."/>
            <person name="Sanguinetti M."/>
            <person name="Schuetze T."/>
            <person name="Sepcic K."/>
            <person name="Shelest E."/>
            <person name="Sherlock G."/>
            <person name="Sophianopoulou V."/>
            <person name="Squina F.M."/>
            <person name="Sun H."/>
            <person name="Susca A."/>
            <person name="Todd R.B."/>
            <person name="Tsang A."/>
            <person name="Unkles S.E."/>
            <person name="van de Wiele N."/>
            <person name="van Rossen-Uffink D."/>
            <person name="Oliveira J.V."/>
            <person name="Vesth T.C."/>
            <person name="Visser J."/>
            <person name="Yu J.-H."/>
            <person name="Zhou M."/>
            <person name="Andersen M.R."/>
            <person name="Archer D.B."/>
            <person name="Baker S.E."/>
            <person name="Benoit I."/>
            <person name="Brakhage A.A."/>
            <person name="Braus G.H."/>
            <person name="Fischer R."/>
            <person name="Frisvad J.C."/>
            <person name="Goldman G.H."/>
            <person name="Houbraken J."/>
            <person name="Oakley B."/>
            <person name="Pocsi I."/>
            <person name="Scazzocchio C."/>
            <person name="Seiboth B."/>
            <person name="vanKuyk P.A."/>
            <person name="Wortman J."/>
            <person name="Dyer P.S."/>
            <person name="Grigoriev I.V."/>
        </authorList>
    </citation>
    <scope>NUCLEOTIDE SEQUENCE [LARGE SCALE GENOMIC DNA]</scope>
    <source>
        <strain evidence="2">CBS 106.47</strain>
    </source>
</reference>
<organism evidence="1 2">
    <name type="scientific">Aspergillus luchuensis (strain CBS 106.47)</name>
    <dbReference type="NCBI Taxonomy" id="1137211"/>
    <lineage>
        <taxon>Eukaryota</taxon>
        <taxon>Fungi</taxon>
        <taxon>Dikarya</taxon>
        <taxon>Ascomycota</taxon>
        <taxon>Pezizomycotina</taxon>
        <taxon>Eurotiomycetes</taxon>
        <taxon>Eurotiomycetidae</taxon>
        <taxon>Eurotiales</taxon>
        <taxon>Aspergillaceae</taxon>
        <taxon>Aspergillus</taxon>
        <taxon>Aspergillus subgen. Circumdati</taxon>
    </lineage>
</organism>